<dbReference type="SUPFAM" id="SSF69349">
    <property type="entry name" value="Phage fibre proteins"/>
    <property type="match status" value="1"/>
</dbReference>
<dbReference type="EMBL" id="BMHT01000010">
    <property type="protein sequence ID" value="GGF26718.1"/>
    <property type="molecule type" value="Genomic_DNA"/>
</dbReference>
<dbReference type="InterPro" id="IPR037026">
    <property type="entry name" value="Vgr_OB-fold_dom_sf"/>
</dbReference>
<evidence type="ECO:0000259" key="1">
    <source>
        <dbReference type="Pfam" id="PF04717"/>
    </source>
</evidence>
<feature type="domain" description="Gp5/Type VI secretion system Vgr protein OB-fold" evidence="1">
    <location>
        <begin position="376"/>
        <end position="451"/>
    </location>
</feature>
<reference evidence="3" key="1">
    <citation type="journal article" date="2019" name="Int. J. Syst. Evol. Microbiol.">
        <title>The Global Catalogue of Microorganisms (GCM) 10K type strain sequencing project: providing services to taxonomists for standard genome sequencing and annotation.</title>
        <authorList>
            <consortium name="The Broad Institute Genomics Platform"/>
            <consortium name="The Broad Institute Genome Sequencing Center for Infectious Disease"/>
            <person name="Wu L."/>
            <person name="Ma J."/>
        </authorList>
    </citation>
    <scope>NUCLEOTIDE SEQUENCE [LARGE SCALE GENOMIC DNA]</scope>
    <source>
        <strain evidence="3">CGMCC 1.15197</strain>
    </source>
</reference>
<dbReference type="Gene3D" id="2.40.50.230">
    <property type="entry name" value="Gp5 N-terminal domain"/>
    <property type="match status" value="1"/>
</dbReference>
<dbReference type="SUPFAM" id="SSF69279">
    <property type="entry name" value="Phage tail proteins"/>
    <property type="match status" value="1"/>
</dbReference>
<protein>
    <recommendedName>
        <fullName evidence="1">Gp5/Type VI secretion system Vgr protein OB-fold domain-containing protein</fullName>
    </recommendedName>
</protein>
<dbReference type="RefSeq" id="WP_188816141.1">
    <property type="nucleotide sequence ID" value="NZ_BMHT01000010.1"/>
</dbReference>
<dbReference type="Pfam" id="PF04717">
    <property type="entry name" value="Phage_base_V"/>
    <property type="match status" value="1"/>
</dbReference>
<evidence type="ECO:0000313" key="2">
    <source>
        <dbReference type="EMBL" id="GGF26718.1"/>
    </source>
</evidence>
<evidence type="ECO:0000313" key="3">
    <source>
        <dbReference type="Proteomes" id="UP000632273"/>
    </source>
</evidence>
<dbReference type="Gene3D" id="3.55.50.10">
    <property type="entry name" value="Baseplate protein-like domains"/>
    <property type="match status" value="1"/>
</dbReference>
<proteinExistence type="predicted"/>
<accession>A0ABQ1UUA0</accession>
<dbReference type="SUPFAM" id="SSF69255">
    <property type="entry name" value="gp5 N-terminal domain-like"/>
    <property type="match status" value="1"/>
</dbReference>
<sequence length="602" mass="65846">MSRLVKLVVQPKGRKLPITEVGYLRLHQDLHAHHSFELSVPFDYLEGSLGSFMQTAHQELVGKPISLLLQEEATGASTDFAFTGIVTDLVLGNDNDYTGSFLIKGYSPTCLMTDGIQKRTFLNKSLSAIVDQVMQPYPADLLTKTNAPASSKPLPYVVQYNESAFDFLNRLAAECHEWFYYDGTRLQIGRPKEDKTVKLNLDGYWSNFQLSATIRPPKVSLYSYEAPQHKHFRGQGEEQVAGIGTNQYAQFALQTSHEVFTQTSYVAPGLGARSQSELDEANRNMTRAQATSSLTFQGRSEDPNLRLGTIIDVSAEGLGSANTMLDSLGKYRIVSLEHVVDQAGNYHNTFTAILHSLELPPLNPHVLSPAAQPELAEVINLQDPERLGRIKVRYYWPTEQPQQAETDWIRVSTPYSGDGKGQLFTPEVGSQVLIGYALNRAETPLVLGNLFHPQNKQSAKYTNPQNSLKGLQTAGGNKFVMTDTAGQQKILISNSNNKGTALEVGFNGDGSISLKTNGPISLTAGGDITLTAQKDITLTAGNNITITAKKNVVVTAQEAAVALDAKQALDLVAENLTADFRNNLTINASAQAKIRSQDTDII</sequence>
<dbReference type="Pfam" id="PF05954">
    <property type="entry name" value="Phage_GPD"/>
    <property type="match status" value="1"/>
</dbReference>
<gene>
    <name evidence="2" type="ORF">GCM10011383_42810</name>
</gene>
<name>A0ABQ1UUA0_9BACT</name>
<organism evidence="2 3">
    <name type="scientific">Hymenobacter cavernae</name>
    <dbReference type="NCBI Taxonomy" id="2044852"/>
    <lineage>
        <taxon>Bacteria</taxon>
        <taxon>Pseudomonadati</taxon>
        <taxon>Bacteroidota</taxon>
        <taxon>Cytophagia</taxon>
        <taxon>Cytophagales</taxon>
        <taxon>Hymenobacteraceae</taxon>
        <taxon>Hymenobacter</taxon>
    </lineage>
</organism>
<dbReference type="InterPro" id="IPR006531">
    <property type="entry name" value="Gp5/Vgr_OB"/>
</dbReference>
<keyword evidence="3" id="KW-1185">Reference proteome</keyword>
<comment type="caution">
    <text evidence="2">The sequence shown here is derived from an EMBL/GenBank/DDBJ whole genome shotgun (WGS) entry which is preliminary data.</text>
</comment>
<dbReference type="Proteomes" id="UP000632273">
    <property type="component" value="Unassembled WGS sequence"/>
</dbReference>